<dbReference type="CDD" id="cd00067">
    <property type="entry name" value="GAL4"/>
    <property type="match status" value="1"/>
</dbReference>
<evidence type="ECO:0000259" key="2">
    <source>
        <dbReference type="PROSITE" id="PS50048"/>
    </source>
</evidence>
<proteinExistence type="predicted"/>
<keyword evidence="1" id="KW-0539">Nucleus</keyword>
<dbReference type="Pfam" id="PF00172">
    <property type="entry name" value="Zn_clus"/>
    <property type="match status" value="1"/>
</dbReference>
<feature type="domain" description="Zn(2)-C6 fungal-type" evidence="2">
    <location>
        <begin position="45"/>
        <end position="73"/>
    </location>
</feature>
<dbReference type="PANTHER" id="PTHR38111">
    <property type="entry name" value="ZN(2)-C6 FUNGAL-TYPE DOMAIN-CONTAINING PROTEIN-RELATED"/>
    <property type="match status" value="1"/>
</dbReference>
<dbReference type="Gene3D" id="4.10.240.10">
    <property type="entry name" value="Zn(2)-C6 fungal-type DNA-binding domain"/>
    <property type="match status" value="1"/>
</dbReference>
<dbReference type="Pfam" id="PF11951">
    <property type="entry name" value="Fungal_trans_2"/>
    <property type="match status" value="1"/>
</dbReference>
<dbReference type="SUPFAM" id="SSF57701">
    <property type="entry name" value="Zn2/Cys6 DNA-binding domain"/>
    <property type="match status" value="1"/>
</dbReference>
<dbReference type="InterPro" id="IPR021858">
    <property type="entry name" value="Fun_TF"/>
</dbReference>
<name>A0AAE8M4X7_9HYPO</name>
<dbReference type="InterPro" id="IPR036864">
    <property type="entry name" value="Zn2-C6_fun-type_DNA-bd_sf"/>
</dbReference>
<keyword evidence="4" id="KW-1185">Reference proteome</keyword>
<dbReference type="PROSITE" id="PS00463">
    <property type="entry name" value="ZN2_CY6_FUNGAL_1"/>
    <property type="match status" value="1"/>
</dbReference>
<sequence>MTSQVWRNLGNSDIFPSYVGIDYEEPVKTNTEDIAMVNRGGRSKACRTCKRRRVKCDHGKPNCQRCEKAGLRCEGYVMHGEFVDETVRFSKDETPPENSQLQLQLANTPSKPVERIYRPSPLLLDENTVIHTHLLSKIDEVKPLMSNLDSFSSSDSTRALAIRALAGIYFGKTNYDKRIFDSGTRDYVRALKSVQIDLQCSTVALEWDTLASVVCLCMFENIAFTDKTGWLKHYEGITQLVKLRGPWRHQTPLDRELLRQCRFEIIVCALINRSHCYLALPEWRSIPWPSSVPKTASDTLHDIFARVPGHLHDIDSVERGEVDDEFVDDLRRRVETTLSDLEDWEQFHHHPRPLTGLASPTLHSAHSTRDKTLLALQRAIILCMSGLCALLNIPLVVEISAAFEDRQAVKTAIASEIYQLATSCVGHTSLGTEPLLFIFPLQIASMNFEKGSIEEKRADEIMNEVIAGTHGFEIGRRREWRTSRIISI</sequence>
<dbReference type="GO" id="GO:0000981">
    <property type="term" value="F:DNA-binding transcription factor activity, RNA polymerase II-specific"/>
    <property type="evidence" value="ECO:0007669"/>
    <property type="project" value="InterPro"/>
</dbReference>
<dbReference type="PROSITE" id="PS50048">
    <property type="entry name" value="ZN2_CY6_FUNGAL_2"/>
    <property type="match status" value="1"/>
</dbReference>
<accession>A0AAE8M4X7</accession>
<dbReference type="PANTHER" id="PTHR38111:SF2">
    <property type="entry name" value="FINGER DOMAIN PROTEIN, PUTATIVE (AFU_ORTHOLOGUE AFUA_1G01560)-RELATED"/>
    <property type="match status" value="1"/>
</dbReference>
<dbReference type="InterPro" id="IPR053178">
    <property type="entry name" value="Osmoadaptation_assoc"/>
</dbReference>
<dbReference type="InterPro" id="IPR001138">
    <property type="entry name" value="Zn2Cys6_DnaBD"/>
</dbReference>
<protein>
    <recommendedName>
        <fullName evidence="2">Zn(2)-C6 fungal-type domain-containing protein</fullName>
    </recommendedName>
</protein>
<evidence type="ECO:0000313" key="3">
    <source>
        <dbReference type="EMBL" id="SPJ74272.1"/>
    </source>
</evidence>
<evidence type="ECO:0000313" key="4">
    <source>
        <dbReference type="Proteomes" id="UP001187734"/>
    </source>
</evidence>
<evidence type="ECO:0000256" key="1">
    <source>
        <dbReference type="ARBA" id="ARBA00023242"/>
    </source>
</evidence>
<dbReference type="EMBL" id="ONZP01000116">
    <property type="protein sequence ID" value="SPJ74272.1"/>
    <property type="molecule type" value="Genomic_DNA"/>
</dbReference>
<dbReference type="SMART" id="SM00066">
    <property type="entry name" value="GAL4"/>
    <property type="match status" value="1"/>
</dbReference>
<dbReference type="Proteomes" id="UP001187734">
    <property type="component" value="Unassembled WGS sequence"/>
</dbReference>
<comment type="caution">
    <text evidence="3">The sequence shown here is derived from an EMBL/GenBank/DDBJ whole genome shotgun (WGS) entry which is preliminary data.</text>
</comment>
<gene>
    <name evidence="3" type="ORF">FTOL_04002</name>
</gene>
<dbReference type="AlphaFoldDB" id="A0AAE8M4X7"/>
<dbReference type="GO" id="GO:0008270">
    <property type="term" value="F:zinc ion binding"/>
    <property type="evidence" value="ECO:0007669"/>
    <property type="project" value="InterPro"/>
</dbReference>
<reference evidence="3" key="1">
    <citation type="submission" date="2018-03" db="EMBL/GenBank/DDBJ databases">
        <authorList>
            <person name="Guldener U."/>
        </authorList>
    </citation>
    <scope>NUCLEOTIDE SEQUENCE</scope>
</reference>
<organism evidence="3 4">
    <name type="scientific">Fusarium torulosum</name>
    <dbReference type="NCBI Taxonomy" id="33205"/>
    <lineage>
        <taxon>Eukaryota</taxon>
        <taxon>Fungi</taxon>
        <taxon>Dikarya</taxon>
        <taxon>Ascomycota</taxon>
        <taxon>Pezizomycotina</taxon>
        <taxon>Sordariomycetes</taxon>
        <taxon>Hypocreomycetidae</taxon>
        <taxon>Hypocreales</taxon>
        <taxon>Nectriaceae</taxon>
        <taxon>Fusarium</taxon>
    </lineage>
</organism>